<evidence type="ECO:0000313" key="7">
    <source>
        <dbReference type="Proteomes" id="UP000822688"/>
    </source>
</evidence>
<gene>
    <name evidence="6" type="ORF">KC19_10G190400</name>
</gene>
<name>A0A8T0GQJ6_CERPU</name>
<dbReference type="NCBIfam" id="TIGR01182">
    <property type="entry name" value="eda"/>
    <property type="match status" value="1"/>
</dbReference>
<comment type="similarity">
    <text evidence="2">Belongs to the KHG/KDPG aldolase family.</text>
</comment>
<dbReference type="CDD" id="cd00452">
    <property type="entry name" value="KDPG_aldolase"/>
    <property type="match status" value="1"/>
</dbReference>
<evidence type="ECO:0000256" key="1">
    <source>
        <dbReference type="ARBA" id="ARBA00004761"/>
    </source>
</evidence>
<proteinExistence type="inferred from homology"/>
<comment type="caution">
    <text evidence="6">The sequence shown here is derived from an EMBL/GenBank/DDBJ whole genome shotgun (WGS) entry which is preliminary data.</text>
</comment>
<dbReference type="Pfam" id="PF01081">
    <property type="entry name" value="Aldolase"/>
    <property type="match status" value="1"/>
</dbReference>
<dbReference type="EMBL" id="CM026431">
    <property type="protein sequence ID" value="KAG0560569.1"/>
    <property type="molecule type" value="Genomic_DNA"/>
</dbReference>
<reference evidence="6" key="1">
    <citation type="submission" date="2020-06" db="EMBL/GenBank/DDBJ databases">
        <title>WGS assembly of Ceratodon purpureus strain R40.</title>
        <authorList>
            <person name="Carey S.B."/>
            <person name="Jenkins J."/>
            <person name="Shu S."/>
            <person name="Lovell J.T."/>
            <person name="Sreedasyam A."/>
            <person name="Maumus F."/>
            <person name="Tiley G.P."/>
            <person name="Fernandez-Pozo N."/>
            <person name="Barry K."/>
            <person name="Chen C."/>
            <person name="Wang M."/>
            <person name="Lipzen A."/>
            <person name="Daum C."/>
            <person name="Saski C.A."/>
            <person name="Payton A.C."/>
            <person name="Mcbreen J.C."/>
            <person name="Conrad R.E."/>
            <person name="Kollar L.M."/>
            <person name="Olsson S."/>
            <person name="Huttunen S."/>
            <person name="Landis J.B."/>
            <person name="Wickett N.J."/>
            <person name="Johnson M.G."/>
            <person name="Rensing S.A."/>
            <person name="Grimwood J."/>
            <person name="Schmutz J."/>
            <person name="Mcdaniel S.F."/>
        </authorList>
    </citation>
    <scope>NUCLEOTIDE SEQUENCE</scope>
    <source>
        <strain evidence="6">R40</strain>
    </source>
</reference>
<accession>A0A8T0GQJ6</accession>
<keyword evidence="5" id="KW-0119">Carbohydrate metabolism</keyword>
<organism evidence="6 7">
    <name type="scientific">Ceratodon purpureus</name>
    <name type="common">Fire moss</name>
    <name type="synonym">Dicranum purpureum</name>
    <dbReference type="NCBI Taxonomy" id="3225"/>
    <lineage>
        <taxon>Eukaryota</taxon>
        <taxon>Viridiplantae</taxon>
        <taxon>Streptophyta</taxon>
        <taxon>Embryophyta</taxon>
        <taxon>Bryophyta</taxon>
        <taxon>Bryophytina</taxon>
        <taxon>Bryopsida</taxon>
        <taxon>Dicranidae</taxon>
        <taxon>Pseudoditrichales</taxon>
        <taxon>Ditrichaceae</taxon>
        <taxon>Ceratodon</taxon>
    </lineage>
</organism>
<sequence length="340" mass="36484">MDAYNSSLSAGLQVPARLPTTRPPESLCAPHFALSSRFTQDAALAAAASPVQRHRLLASRKHAIQAMSAVAERERISNEQHGYGKAAANGHQEFRTSWSGSDDVGAFLARKATFERIQSCGAIACLRSENEEVAVSAGRAALDGGISVLEVTMRTPGASQVIKRLVHEYPSATIGAGTVLTWQDAEIAKEAGATFLMSPVTDQELIQVHTSSTVLFIPGAMTPSEILQARRWGASCVKLYPVSLMGGIQYVKMLKLLFPSLPIIPANGISLDAVESYLQVGSTAVVTSDAIFNKTALVQHDYDQIADRAKRVATVAANSERVDSSTLKYTRNGQRFRAVI</sequence>
<evidence type="ECO:0008006" key="8">
    <source>
        <dbReference type="Google" id="ProtNLM"/>
    </source>
</evidence>
<dbReference type="InterPro" id="IPR000887">
    <property type="entry name" value="Aldlse_KDPG_KHG"/>
</dbReference>
<dbReference type="InterPro" id="IPR013785">
    <property type="entry name" value="Aldolase_TIM"/>
</dbReference>
<keyword evidence="7" id="KW-1185">Reference proteome</keyword>
<dbReference type="OrthoDB" id="1476984at2759"/>
<dbReference type="SUPFAM" id="SSF51569">
    <property type="entry name" value="Aldolase"/>
    <property type="match status" value="1"/>
</dbReference>
<dbReference type="PANTHER" id="PTHR30246:SF1">
    <property type="entry name" value="2-DEHYDRO-3-DEOXY-6-PHOSPHOGALACTONATE ALDOLASE-RELATED"/>
    <property type="match status" value="1"/>
</dbReference>
<evidence type="ECO:0000256" key="5">
    <source>
        <dbReference type="ARBA" id="ARBA00023277"/>
    </source>
</evidence>
<comment type="subunit">
    <text evidence="3">Homotrimer.</text>
</comment>
<evidence type="ECO:0000313" key="6">
    <source>
        <dbReference type="EMBL" id="KAG0560569.1"/>
    </source>
</evidence>
<evidence type="ECO:0000256" key="3">
    <source>
        <dbReference type="ARBA" id="ARBA00011233"/>
    </source>
</evidence>
<keyword evidence="4" id="KW-0456">Lyase</keyword>
<dbReference type="AlphaFoldDB" id="A0A8T0GQJ6"/>
<comment type="pathway">
    <text evidence="1">Carbohydrate acid metabolism.</text>
</comment>
<dbReference type="Proteomes" id="UP000822688">
    <property type="component" value="Chromosome 10"/>
</dbReference>
<evidence type="ECO:0000256" key="4">
    <source>
        <dbReference type="ARBA" id="ARBA00023239"/>
    </source>
</evidence>
<evidence type="ECO:0000256" key="2">
    <source>
        <dbReference type="ARBA" id="ARBA00006906"/>
    </source>
</evidence>
<protein>
    <recommendedName>
        <fullName evidence="8">KHG/KDPG aldolase</fullName>
    </recommendedName>
</protein>
<dbReference type="Gene3D" id="3.20.20.70">
    <property type="entry name" value="Aldolase class I"/>
    <property type="match status" value="1"/>
</dbReference>
<dbReference type="PANTHER" id="PTHR30246">
    <property type="entry name" value="2-KETO-3-DEOXY-6-PHOSPHOGLUCONATE ALDOLASE"/>
    <property type="match status" value="1"/>
</dbReference>
<dbReference type="GO" id="GO:0016829">
    <property type="term" value="F:lyase activity"/>
    <property type="evidence" value="ECO:0007669"/>
    <property type="project" value="UniProtKB-KW"/>
</dbReference>